<accession>A0ABY1NZJ0</accession>
<sequence length="107" mass="11227">MTQSAKRFAAFYFLGCCLLMVFASLAPHKSGLVLVVSKPWGDPAAEVISRAGGRIVFIEGTTWLAVADGTDQAFVSKLYAAGAGFVASSLIAQACARLNGISLERTL</sequence>
<gene>
    <name evidence="1" type="ORF">SAMN06265374_2162</name>
</gene>
<protein>
    <submittedName>
        <fullName evidence="1">Uncharacterized protein</fullName>
    </submittedName>
</protein>
<evidence type="ECO:0000313" key="1">
    <source>
        <dbReference type="EMBL" id="SMP22403.1"/>
    </source>
</evidence>
<proteinExistence type="predicted"/>
<dbReference type="Proteomes" id="UP001157914">
    <property type="component" value="Unassembled WGS sequence"/>
</dbReference>
<reference evidence="1 2" key="1">
    <citation type="submission" date="2017-05" db="EMBL/GenBank/DDBJ databases">
        <authorList>
            <person name="Varghese N."/>
            <person name="Submissions S."/>
        </authorList>
    </citation>
    <scope>NUCLEOTIDE SEQUENCE [LARGE SCALE GENOMIC DNA]</scope>
    <source>
        <strain evidence="1 2">DSM 15949</strain>
    </source>
</reference>
<organism evidence="1 2">
    <name type="scientific">Roseibium denhamense</name>
    <dbReference type="NCBI Taxonomy" id="76305"/>
    <lineage>
        <taxon>Bacteria</taxon>
        <taxon>Pseudomonadati</taxon>
        <taxon>Pseudomonadota</taxon>
        <taxon>Alphaproteobacteria</taxon>
        <taxon>Hyphomicrobiales</taxon>
        <taxon>Stappiaceae</taxon>
        <taxon>Roseibium</taxon>
    </lineage>
</organism>
<name>A0ABY1NZJ0_9HYPH</name>
<dbReference type="EMBL" id="FXTT01000003">
    <property type="protein sequence ID" value="SMP22403.1"/>
    <property type="molecule type" value="Genomic_DNA"/>
</dbReference>
<comment type="caution">
    <text evidence="1">The sequence shown here is derived from an EMBL/GenBank/DDBJ whole genome shotgun (WGS) entry which is preliminary data.</text>
</comment>
<keyword evidence="2" id="KW-1185">Reference proteome</keyword>
<evidence type="ECO:0000313" key="2">
    <source>
        <dbReference type="Proteomes" id="UP001157914"/>
    </source>
</evidence>
<dbReference type="RefSeq" id="WP_155190350.1">
    <property type="nucleotide sequence ID" value="NZ_BAAAEA010000002.1"/>
</dbReference>